<keyword evidence="8" id="KW-1185">Reference proteome</keyword>
<keyword evidence="3 6" id="KW-0812">Transmembrane</keyword>
<dbReference type="GO" id="GO:0008250">
    <property type="term" value="C:oligosaccharyltransferase complex"/>
    <property type="evidence" value="ECO:0007669"/>
    <property type="project" value="UniProtKB-UniRule"/>
</dbReference>
<keyword evidence="4 6" id="KW-1133">Transmembrane helix</keyword>
<protein>
    <recommendedName>
        <fullName evidence="6">Dolichyl-diphosphooligosaccharide-protein glycosyltransferase subunit OST5</fullName>
    </recommendedName>
</protein>
<dbReference type="OrthoDB" id="5371169at2759"/>
<organism evidence="7 8">
    <name type="scientific">Lophiostoma macrostomum CBS 122681</name>
    <dbReference type="NCBI Taxonomy" id="1314788"/>
    <lineage>
        <taxon>Eukaryota</taxon>
        <taxon>Fungi</taxon>
        <taxon>Dikarya</taxon>
        <taxon>Ascomycota</taxon>
        <taxon>Pezizomycotina</taxon>
        <taxon>Dothideomycetes</taxon>
        <taxon>Pleosporomycetidae</taxon>
        <taxon>Pleosporales</taxon>
        <taxon>Lophiostomataceae</taxon>
        <taxon>Lophiostoma</taxon>
    </lineage>
</organism>
<proteinExistence type="inferred from homology"/>
<gene>
    <name evidence="7" type="ORF">K491DRAFT_177961</name>
</gene>
<name>A0A6A6TU26_9PLEO</name>
<evidence type="ECO:0000313" key="7">
    <source>
        <dbReference type="EMBL" id="KAF2662418.1"/>
    </source>
</evidence>
<evidence type="ECO:0000256" key="5">
    <source>
        <dbReference type="ARBA" id="ARBA00023136"/>
    </source>
</evidence>
<comment type="subcellular location">
    <subcellularLocation>
        <location evidence="1 6">Membrane</location>
        <topology evidence="1 6">Multi-pass membrane protein</topology>
    </subcellularLocation>
</comment>
<reference evidence="7" key="1">
    <citation type="journal article" date="2020" name="Stud. Mycol.">
        <title>101 Dothideomycetes genomes: a test case for predicting lifestyles and emergence of pathogens.</title>
        <authorList>
            <person name="Haridas S."/>
            <person name="Albert R."/>
            <person name="Binder M."/>
            <person name="Bloem J."/>
            <person name="Labutti K."/>
            <person name="Salamov A."/>
            <person name="Andreopoulos B."/>
            <person name="Baker S."/>
            <person name="Barry K."/>
            <person name="Bills G."/>
            <person name="Bluhm B."/>
            <person name="Cannon C."/>
            <person name="Castanera R."/>
            <person name="Culley D."/>
            <person name="Daum C."/>
            <person name="Ezra D."/>
            <person name="Gonzalez J."/>
            <person name="Henrissat B."/>
            <person name="Kuo A."/>
            <person name="Liang C."/>
            <person name="Lipzen A."/>
            <person name="Lutzoni F."/>
            <person name="Magnuson J."/>
            <person name="Mondo S."/>
            <person name="Nolan M."/>
            <person name="Ohm R."/>
            <person name="Pangilinan J."/>
            <person name="Park H.-J."/>
            <person name="Ramirez L."/>
            <person name="Alfaro M."/>
            <person name="Sun H."/>
            <person name="Tritt A."/>
            <person name="Yoshinaga Y."/>
            <person name="Zwiers L.-H."/>
            <person name="Turgeon B."/>
            <person name="Goodwin S."/>
            <person name="Spatafora J."/>
            <person name="Crous P."/>
            <person name="Grigoriev I."/>
        </authorList>
    </citation>
    <scope>NUCLEOTIDE SEQUENCE</scope>
    <source>
        <strain evidence="7">CBS 122681</strain>
    </source>
</reference>
<dbReference type="Pfam" id="PF05251">
    <property type="entry name" value="Ost5"/>
    <property type="match status" value="1"/>
</dbReference>
<comment type="function">
    <text evidence="6">Subunit of the oligosaccharyl transferase (OST) complex that catalyzes the initial transfer of a defined glycan (Glc(3)Man(9)GlcNAc(2) in eukaryotes) from the lipid carrier dolichol-pyrophosphate to an asparagine residue within an Asn-X-Ser/Thr consensus motif in nascent polypeptide chains, the first step in protein N-glycosylation. N-glycosylation occurs cotranslationally and the complex associates with the Sec61 complex at the channel-forming translocon complex that mediates protein translocation across the endoplasmic reticulum (ER). All subunits are required for a maximal enzyme activity.</text>
</comment>
<evidence type="ECO:0000256" key="1">
    <source>
        <dbReference type="ARBA" id="ARBA00004141"/>
    </source>
</evidence>
<evidence type="ECO:0000256" key="4">
    <source>
        <dbReference type="ARBA" id="ARBA00022989"/>
    </source>
</evidence>
<evidence type="ECO:0000256" key="3">
    <source>
        <dbReference type="ARBA" id="ARBA00022692"/>
    </source>
</evidence>
<sequence>MSSPLLDVWDAASNSPYQPTVGKGSQFTVGFLLLVTAFLLGGVFGLNRSFINLPILGIPASLAFGFGAVYMICAVGVYV</sequence>
<feature type="transmembrane region" description="Helical" evidence="6">
    <location>
        <begin position="27"/>
        <end position="46"/>
    </location>
</feature>
<dbReference type="InterPro" id="IPR007915">
    <property type="entry name" value="TMEM258/Ost5"/>
</dbReference>
<accession>A0A6A6TU26</accession>
<comment type="similarity">
    <text evidence="2 6">Belongs to the OST5 family.</text>
</comment>
<comment type="subunit">
    <text evidence="6">Component of the oligosaccharyltransferase (OST) complex.</text>
</comment>
<keyword evidence="5 6" id="KW-0472">Membrane</keyword>
<dbReference type="GO" id="GO:0006487">
    <property type="term" value="P:protein N-linked glycosylation"/>
    <property type="evidence" value="ECO:0007669"/>
    <property type="project" value="UniProtKB-UniRule"/>
</dbReference>
<evidence type="ECO:0000256" key="6">
    <source>
        <dbReference type="RuleBase" id="RU367008"/>
    </source>
</evidence>
<evidence type="ECO:0000313" key="8">
    <source>
        <dbReference type="Proteomes" id="UP000799324"/>
    </source>
</evidence>
<feature type="transmembrane region" description="Helical" evidence="6">
    <location>
        <begin position="53"/>
        <end position="78"/>
    </location>
</feature>
<dbReference type="AlphaFoldDB" id="A0A6A6TU26"/>
<evidence type="ECO:0000256" key="2">
    <source>
        <dbReference type="ARBA" id="ARBA00009825"/>
    </source>
</evidence>
<dbReference type="Proteomes" id="UP000799324">
    <property type="component" value="Unassembled WGS sequence"/>
</dbReference>
<dbReference type="EMBL" id="MU004289">
    <property type="protein sequence ID" value="KAF2662418.1"/>
    <property type="molecule type" value="Genomic_DNA"/>
</dbReference>